<dbReference type="Proteomes" id="UP000316921">
    <property type="component" value="Chromosome"/>
</dbReference>
<dbReference type="Pfam" id="PF00092">
    <property type="entry name" value="VWA"/>
    <property type="match status" value="1"/>
</dbReference>
<dbReference type="InterPro" id="IPR036465">
    <property type="entry name" value="vWFA_dom_sf"/>
</dbReference>
<evidence type="ECO:0000313" key="2">
    <source>
        <dbReference type="EMBL" id="QDU66856.1"/>
    </source>
</evidence>
<dbReference type="PANTHER" id="PTHR45737">
    <property type="entry name" value="VON WILLEBRAND FACTOR A DOMAIN-CONTAINING PROTEIN 5A"/>
    <property type="match status" value="1"/>
</dbReference>
<organism evidence="2 3">
    <name type="scientific">Engelhardtia mirabilis</name>
    <dbReference type="NCBI Taxonomy" id="2528011"/>
    <lineage>
        <taxon>Bacteria</taxon>
        <taxon>Pseudomonadati</taxon>
        <taxon>Planctomycetota</taxon>
        <taxon>Planctomycetia</taxon>
        <taxon>Planctomycetia incertae sedis</taxon>
        <taxon>Engelhardtia</taxon>
    </lineage>
</organism>
<dbReference type="RefSeq" id="WP_145064658.1">
    <property type="nucleotide sequence ID" value="NZ_CP036287.1"/>
</dbReference>
<evidence type="ECO:0000259" key="1">
    <source>
        <dbReference type="PROSITE" id="PS50234"/>
    </source>
</evidence>
<dbReference type="SMART" id="SM00327">
    <property type="entry name" value="VWA"/>
    <property type="match status" value="1"/>
</dbReference>
<evidence type="ECO:0000313" key="3">
    <source>
        <dbReference type="Proteomes" id="UP000316921"/>
    </source>
</evidence>
<accession>A0A518BIR2</accession>
<dbReference type="PROSITE" id="PS50234">
    <property type="entry name" value="VWFA"/>
    <property type="match status" value="1"/>
</dbReference>
<dbReference type="PANTHER" id="PTHR45737:SF6">
    <property type="entry name" value="VON WILLEBRAND FACTOR A DOMAIN-CONTAINING PROTEIN 5A"/>
    <property type="match status" value="1"/>
</dbReference>
<sequence>MGLAVLALALLALQSPQPEPQFLIVPQLGVAPIGAHDTLPTLSSVSASCRVGATSATTRLTVAIESAAQEPTAVVLWMPLPAAPTSTAVHGDDGAELAHRVIARDSAPDSAMDWAKRVAAPAPLEFAGHALLEAGPFELTTGSQSIVITYEHALPDRSADAGRPARVYELPRSETGQGFEVPWIFDVRVALDSDLADVFCPSHRLERERVALDELRLTSTAGRYPEPGPLVLFPIASNDMLDTLLVASPTLPDKPEAGGYFALIAAPSAAVRKAARGRAREVTFVLDTSGSMAGKKFEQAREAARQVLESLRPDESFNLILYASDVQPLFAAPVAADEKHLSEARDFLAQASTGGSTNIDDALKYALRPDAAAGKLPLVLFLTDGRPTMGVKDERTLLALADERNAAGRRLFTFGVGDDLNAPLLDGLANRSGASSRFVAPEEDIELAVGEVLERLTGGILARPVLRAVDEHGRELVDAVTHVLPEHLPDMFADDQLLVLGRYSGLAPIALELQGDFLGQPQTFRTTLEPARAAGGNDYVPELWAARRNAALIDTIRSAGAGGDTPAKLQQYAVELLRLGLRFGALTEYTAFLTLDGQATEPQEKWLQLTLKLLTDRALRARVGRAAVTQSINAGSMRQQAVLNRMNRHLDGTSHEVVLTGVIPLGDRAYFLRQGTWVDSRLLEPGARTEVDQ</sequence>
<dbReference type="InterPro" id="IPR002035">
    <property type="entry name" value="VWF_A"/>
</dbReference>
<protein>
    <submittedName>
        <fullName evidence="2">von Willebrand factor type A domain protein</fullName>
    </submittedName>
</protein>
<name>A0A518BIR2_9BACT</name>
<dbReference type="SUPFAM" id="SSF53300">
    <property type="entry name" value="vWA-like"/>
    <property type="match status" value="1"/>
</dbReference>
<dbReference type="AlphaFoldDB" id="A0A518BIR2"/>
<proteinExistence type="predicted"/>
<dbReference type="EMBL" id="CP036287">
    <property type="protein sequence ID" value="QDU66856.1"/>
    <property type="molecule type" value="Genomic_DNA"/>
</dbReference>
<dbReference type="KEGG" id="pbap:Pla133_19320"/>
<dbReference type="Gene3D" id="3.40.50.410">
    <property type="entry name" value="von Willebrand factor, type A domain"/>
    <property type="match status" value="1"/>
</dbReference>
<feature type="domain" description="VWFA" evidence="1">
    <location>
        <begin position="281"/>
        <end position="456"/>
    </location>
</feature>
<gene>
    <name evidence="2" type="ORF">Pla133_19320</name>
</gene>
<reference evidence="2 3" key="1">
    <citation type="submission" date="2019-02" db="EMBL/GenBank/DDBJ databases">
        <title>Deep-cultivation of Planctomycetes and their phenomic and genomic characterization uncovers novel biology.</title>
        <authorList>
            <person name="Wiegand S."/>
            <person name="Jogler M."/>
            <person name="Boedeker C."/>
            <person name="Pinto D."/>
            <person name="Vollmers J."/>
            <person name="Rivas-Marin E."/>
            <person name="Kohn T."/>
            <person name="Peeters S.H."/>
            <person name="Heuer A."/>
            <person name="Rast P."/>
            <person name="Oberbeckmann S."/>
            <person name="Bunk B."/>
            <person name="Jeske O."/>
            <person name="Meyerdierks A."/>
            <person name="Storesund J.E."/>
            <person name="Kallscheuer N."/>
            <person name="Luecker S."/>
            <person name="Lage O.M."/>
            <person name="Pohl T."/>
            <person name="Merkel B.J."/>
            <person name="Hornburger P."/>
            <person name="Mueller R.-W."/>
            <person name="Bruemmer F."/>
            <person name="Labrenz M."/>
            <person name="Spormann A.M."/>
            <person name="Op den Camp H."/>
            <person name="Overmann J."/>
            <person name="Amann R."/>
            <person name="Jetten M.S.M."/>
            <person name="Mascher T."/>
            <person name="Medema M.H."/>
            <person name="Devos D.P."/>
            <person name="Kaster A.-K."/>
            <person name="Ovreas L."/>
            <person name="Rohde M."/>
            <person name="Galperin M.Y."/>
            <person name="Jogler C."/>
        </authorList>
    </citation>
    <scope>NUCLEOTIDE SEQUENCE [LARGE SCALE GENOMIC DNA]</scope>
    <source>
        <strain evidence="2 3">Pla133</strain>
    </source>
</reference>
<keyword evidence="3" id="KW-1185">Reference proteome</keyword>